<dbReference type="RefSeq" id="WP_020516387.1">
    <property type="nucleotide sequence ID" value="NZ_JBIAZU010000008.1"/>
</dbReference>
<dbReference type="SUPFAM" id="SSF52540">
    <property type="entry name" value="P-loop containing nucleoside triphosphate hydrolases"/>
    <property type="match status" value="1"/>
</dbReference>
<dbReference type="Gene3D" id="1.25.40.10">
    <property type="entry name" value="Tetratricopeptide repeat domain"/>
    <property type="match status" value="4"/>
</dbReference>
<protein>
    <submittedName>
        <fullName evidence="1">Tetratricopeptide repeat protein</fullName>
    </submittedName>
</protein>
<dbReference type="PANTHER" id="PTHR19959">
    <property type="entry name" value="KINESIN LIGHT CHAIN"/>
    <property type="match status" value="1"/>
</dbReference>
<dbReference type="PANTHER" id="PTHR19959:SF119">
    <property type="entry name" value="FUNGAL LIPASE-LIKE DOMAIN-CONTAINING PROTEIN"/>
    <property type="match status" value="1"/>
</dbReference>
<dbReference type="InterPro" id="IPR027417">
    <property type="entry name" value="P-loop_NTPase"/>
</dbReference>
<gene>
    <name evidence="1" type="ORF">ACFY35_42665</name>
</gene>
<dbReference type="Pfam" id="PF13424">
    <property type="entry name" value="TPR_12"/>
    <property type="match status" value="2"/>
</dbReference>
<dbReference type="InterPro" id="IPR011990">
    <property type="entry name" value="TPR-like_helical_dom_sf"/>
</dbReference>
<dbReference type="SMART" id="SM00028">
    <property type="entry name" value="TPR"/>
    <property type="match status" value="8"/>
</dbReference>
<comment type="caution">
    <text evidence="1">The sequence shown here is derived from an EMBL/GenBank/DDBJ whole genome shotgun (WGS) entry which is preliminary data.</text>
</comment>
<keyword evidence="2" id="KW-1185">Reference proteome</keyword>
<proteinExistence type="predicted"/>
<organism evidence="1 2">
    <name type="scientific">Paractinoplanes globisporus</name>
    <dbReference type="NCBI Taxonomy" id="113565"/>
    <lineage>
        <taxon>Bacteria</taxon>
        <taxon>Bacillati</taxon>
        <taxon>Actinomycetota</taxon>
        <taxon>Actinomycetes</taxon>
        <taxon>Micromonosporales</taxon>
        <taxon>Micromonosporaceae</taxon>
        <taxon>Paractinoplanes</taxon>
    </lineage>
</organism>
<dbReference type="Gene3D" id="3.40.50.300">
    <property type="entry name" value="P-loop containing nucleotide triphosphate hydrolases"/>
    <property type="match status" value="1"/>
</dbReference>
<dbReference type="InterPro" id="IPR019734">
    <property type="entry name" value="TPR_rpt"/>
</dbReference>
<name>A0ABW6WSA8_9ACTN</name>
<sequence length="1025" mass="109143">MTRLWGPRPISAQTVSGSVVFGDVVQIAGVDGDVTISVDRPSYRVEPARDTAVPVGVAKARAQPSRLLLARHQVVPFTGRERTLDRLAAWAGSVEPVSALLVHGAGGQGKTRLAGEVAAQSRAAGWTVWQVTHTPVEAGAPGGVPASRADLAAGAVLVVADYADRWPASALLAMLAQMQALHARSGARVRVLLLARAAGYWWPAVADRADSRHGIDTGQLALPPLAADSDDDRQSLFTAAAGRFAAAMGIDSAAWPVPDLASGDYAQVLTVHMAALAAVDAHRHGHETPVRADAVSAYLLRREQAYWRDLHAPGGAMVVSTSPEVMHRAVVTATLTGVQPRPVARRALACTGFAGTAETADRIIDDHTYCYPPAAAGSVFEPLHPDRLGEDLIAATIPGHDHRDDAVTGLERDWSLRAVADLLTADGPPPAWTAAALTVLVETAHRWPHIATGIVYPLARNRPDLLVAAGGATLTRLAGLPGIDPAVLEAIEPLLPADRHIDLDIAAAAITGVLTGHRLAHTTDPVQQARLHAVHDYRLANAGRTEEALAPAEEAVSLYRRLAASSPDAHLPALATSLNNLGIRLSELGRREQALATAEEAATIRRRLAAADPDAYLPVLAGSLSNLGNHLFNLGRREQALAPAEEAVGLYRRLAESSPDAYLPELATSLHNLGTFLSGLGRREYALVPAAEAVAIRRRLADANPGNYLPDLAISLNNLGTILSELGRRELALAPGEEAVILHRRLAEANADAYLPDLARSLNNLATFLSRLGRHEQALTLAEEAVTARRRLAAANPDAYLPELAISLHSLGAFLSRLGRRDQALTPAEEAVALHRRLTQANPDAYLPDLAMSLNNLGYFLYELGRREQALAADEEAVAIRRRLAEANPDAYLPDLAESLNNLGVRLSGLGRGEEALTPAEDAVTIRRRLAEANPEAYLPDLAMSLWSFAWVCVNVRAEFDRALEAVDEAINLYTPLVRQLPAVFGGQLFSAYGTLADVLDGLDRAEEAAALRRQLDARGGTAAR</sequence>
<reference evidence="1 2" key="1">
    <citation type="submission" date="2024-10" db="EMBL/GenBank/DDBJ databases">
        <title>The Natural Products Discovery Center: Release of the First 8490 Sequenced Strains for Exploring Actinobacteria Biosynthetic Diversity.</title>
        <authorList>
            <person name="Kalkreuter E."/>
            <person name="Kautsar S.A."/>
            <person name="Yang D."/>
            <person name="Bader C.D."/>
            <person name="Teijaro C.N."/>
            <person name="Fluegel L."/>
            <person name="Davis C.M."/>
            <person name="Simpson J.R."/>
            <person name="Lauterbach L."/>
            <person name="Steele A.D."/>
            <person name="Gui C."/>
            <person name="Meng S."/>
            <person name="Li G."/>
            <person name="Viehrig K."/>
            <person name="Ye F."/>
            <person name="Su P."/>
            <person name="Kiefer A.F."/>
            <person name="Nichols A."/>
            <person name="Cepeda A.J."/>
            <person name="Yan W."/>
            <person name="Fan B."/>
            <person name="Jiang Y."/>
            <person name="Adhikari A."/>
            <person name="Zheng C.-J."/>
            <person name="Schuster L."/>
            <person name="Cowan T.M."/>
            <person name="Smanski M.J."/>
            <person name="Chevrette M.G."/>
            <person name="De Carvalho L.P.S."/>
            <person name="Shen B."/>
        </authorList>
    </citation>
    <scope>NUCLEOTIDE SEQUENCE [LARGE SCALE GENOMIC DNA]</scope>
    <source>
        <strain evidence="1 2">NPDC000087</strain>
    </source>
</reference>
<accession>A0ABW6WSA8</accession>
<dbReference type="SUPFAM" id="SSF48452">
    <property type="entry name" value="TPR-like"/>
    <property type="match status" value="4"/>
</dbReference>
<dbReference type="Pfam" id="PF13374">
    <property type="entry name" value="TPR_10"/>
    <property type="match status" value="4"/>
</dbReference>
<dbReference type="Proteomes" id="UP001602245">
    <property type="component" value="Unassembled WGS sequence"/>
</dbReference>
<dbReference type="EMBL" id="JBIAZU010000008">
    <property type="protein sequence ID" value="MFF5296179.1"/>
    <property type="molecule type" value="Genomic_DNA"/>
</dbReference>
<evidence type="ECO:0000313" key="1">
    <source>
        <dbReference type="EMBL" id="MFF5296179.1"/>
    </source>
</evidence>
<evidence type="ECO:0000313" key="2">
    <source>
        <dbReference type="Proteomes" id="UP001602245"/>
    </source>
</evidence>